<proteinExistence type="predicted"/>
<dbReference type="OrthoDB" id="7203826at2"/>
<accession>A0A8E0NDM9</accession>
<protein>
    <submittedName>
        <fullName evidence="1">Uncharacterized protein</fullName>
    </submittedName>
</protein>
<gene>
    <name evidence="1" type="ORF">MBEBAB_2699</name>
</gene>
<dbReference type="AlphaFoldDB" id="A0A8E0NDM9"/>
<keyword evidence="2" id="KW-1185">Reference proteome</keyword>
<sequence length="179" mass="18930">MILTALAVLVLSDQPIATAGRDQGHVSAPAAAEETAAPSITAPRAMTTDQQIAAWIGASSAAPMETGDGPFDYDAPFAPERRIRGQVSAAIGSHGYQAFGVDVSVPLGENGFARLHYSESKGGLPAYNPYYDPRYDSYGLRSGSYLGAQDPWSAWGAEGLTPRSLRTRGITAIPDDQDW</sequence>
<organism evidence="1 2">
    <name type="scientific">Brevundimonas abyssalis TAR-001</name>
    <dbReference type="NCBI Taxonomy" id="1391729"/>
    <lineage>
        <taxon>Bacteria</taxon>
        <taxon>Pseudomonadati</taxon>
        <taxon>Pseudomonadota</taxon>
        <taxon>Alphaproteobacteria</taxon>
        <taxon>Caulobacterales</taxon>
        <taxon>Caulobacteraceae</taxon>
        <taxon>Brevundimonas</taxon>
    </lineage>
</organism>
<reference evidence="2" key="1">
    <citation type="journal article" date="2013" name="Genome Announc.">
        <title>Draft Genome Sequence of the Dimorphic Prosthecate Bacterium Brevundimonas abyssalis TAR-001T.</title>
        <authorList>
            <person name="Tsubouchi T."/>
            <person name="Nishi S."/>
            <person name="Usui K."/>
            <person name="Shimane Y."/>
            <person name="Takaki Y."/>
            <person name="Maruyama T."/>
            <person name="Hatada Y."/>
        </authorList>
    </citation>
    <scope>NUCLEOTIDE SEQUENCE [LARGE SCALE GENOMIC DNA]</scope>
    <source>
        <strain evidence="2">TAR-001</strain>
    </source>
</reference>
<comment type="caution">
    <text evidence="1">The sequence shown here is derived from an EMBL/GenBank/DDBJ whole genome shotgun (WGS) entry which is preliminary data.</text>
</comment>
<evidence type="ECO:0000313" key="2">
    <source>
        <dbReference type="Proteomes" id="UP000016569"/>
    </source>
</evidence>
<evidence type="ECO:0000313" key="1">
    <source>
        <dbReference type="EMBL" id="GAD60449.1"/>
    </source>
</evidence>
<dbReference type="EMBL" id="BATC01000075">
    <property type="protein sequence ID" value="GAD60449.1"/>
    <property type="molecule type" value="Genomic_DNA"/>
</dbReference>
<dbReference type="RefSeq" id="WP_021698543.1">
    <property type="nucleotide sequence ID" value="NZ_BATC01000075.1"/>
</dbReference>
<dbReference type="Proteomes" id="UP000016569">
    <property type="component" value="Unassembled WGS sequence"/>
</dbReference>
<name>A0A8E0NDM9_9CAUL</name>